<dbReference type="SUPFAM" id="SSF56399">
    <property type="entry name" value="ADP-ribosylation"/>
    <property type="match status" value="1"/>
</dbReference>
<evidence type="ECO:0000259" key="7">
    <source>
        <dbReference type="PROSITE" id="PS51059"/>
    </source>
</evidence>
<evidence type="ECO:0000256" key="1">
    <source>
        <dbReference type="ARBA" id="ARBA00004123"/>
    </source>
</evidence>
<feature type="domain" description="PARP catalytic" evidence="7">
    <location>
        <begin position="1"/>
        <end position="102"/>
    </location>
</feature>
<keyword evidence="4 6" id="KW-0520">NAD</keyword>
<dbReference type="PANTHER" id="PTHR14453:SF67">
    <property type="entry name" value="POLY [ADP-RIBOSE] POLYMERASE"/>
    <property type="match status" value="1"/>
</dbReference>
<dbReference type="GO" id="GO:0005634">
    <property type="term" value="C:nucleus"/>
    <property type="evidence" value="ECO:0007669"/>
    <property type="project" value="UniProtKB-SubCell"/>
</dbReference>
<dbReference type="Proteomes" id="UP000676336">
    <property type="component" value="Unassembled WGS sequence"/>
</dbReference>
<dbReference type="EMBL" id="CAJOBI010138216">
    <property type="protein sequence ID" value="CAF4755646.1"/>
    <property type="molecule type" value="Genomic_DNA"/>
</dbReference>
<dbReference type="PROSITE" id="PS51059">
    <property type="entry name" value="PARP_CATALYTIC"/>
    <property type="match status" value="1"/>
</dbReference>
<dbReference type="InterPro" id="IPR052056">
    <property type="entry name" value="Mono-ARTD/PARP"/>
</dbReference>
<dbReference type="Pfam" id="PF00644">
    <property type="entry name" value="PARP"/>
    <property type="match status" value="1"/>
</dbReference>
<protein>
    <recommendedName>
        <fullName evidence="6">Poly [ADP-ribose] polymerase</fullName>
        <shortName evidence="6">PARP</shortName>
        <ecNumber evidence="6">2.4.2.-</ecNumber>
    </recommendedName>
</protein>
<dbReference type="AlphaFoldDB" id="A0A8S3AWC2"/>
<dbReference type="GO" id="GO:0003950">
    <property type="term" value="F:NAD+ poly-ADP-ribosyltransferase activity"/>
    <property type="evidence" value="ECO:0007669"/>
    <property type="project" value="UniProtKB-UniRule"/>
</dbReference>
<dbReference type="GO" id="GO:0003714">
    <property type="term" value="F:transcription corepressor activity"/>
    <property type="evidence" value="ECO:0007669"/>
    <property type="project" value="TreeGrafter"/>
</dbReference>
<gene>
    <name evidence="8" type="ORF">SMN809_LOCUS45325</name>
</gene>
<evidence type="ECO:0000256" key="4">
    <source>
        <dbReference type="ARBA" id="ARBA00023027"/>
    </source>
</evidence>
<evidence type="ECO:0000313" key="8">
    <source>
        <dbReference type="EMBL" id="CAF4755646.1"/>
    </source>
</evidence>
<comment type="subcellular location">
    <subcellularLocation>
        <location evidence="1">Nucleus</location>
    </subcellularLocation>
</comment>
<dbReference type="Gene3D" id="3.90.228.10">
    <property type="match status" value="1"/>
</dbReference>
<dbReference type="InterPro" id="IPR012317">
    <property type="entry name" value="Poly(ADP-ribose)pol_cat_dom"/>
</dbReference>
<dbReference type="EC" id="2.4.2.-" evidence="6"/>
<evidence type="ECO:0000256" key="2">
    <source>
        <dbReference type="ARBA" id="ARBA00022676"/>
    </source>
</evidence>
<proteinExistence type="predicted"/>
<reference evidence="8" key="1">
    <citation type="submission" date="2021-02" db="EMBL/GenBank/DDBJ databases">
        <authorList>
            <person name="Nowell W R."/>
        </authorList>
    </citation>
    <scope>NUCLEOTIDE SEQUENCE</scope>
</reference>
<feature type="non-terminal residue" evidence="8">
    <location>
        <position position="102"/>
    </location>
</feature>
<accession>A0A8S3AWC2</accession>
<dbReference type="GO" id="GO:0005737">
    <property type="term" value="C:cytoplasm"/>
    <property type="evidence" value="ECO:0007669"/>
    <property type="project" value="TreeGrafter"/>
</dbReference>
<sequence length="102" mass="11262">ESANLIVNSFFNRSFAGVNGVVYGQGAYFSANAVYSHSYAKPSQSNGERFMFVVNVIVGNTIRGNSSMKTPPIGFDSTTDGDHIFVTYRDDQAYAEYLIVYH</sequence>
<evidence type="ECO:0000313" key="9">
    <source>
        <dbReference type="Proteomes" id="UP000676336"/>
    </source>
</evidence>
<evidence type="ECO:0000256" key="6">
    <source>
        <dbReference type="RuleBase" id="RU362114"/>
    </source>
</evidence>
<keyword evidence="2 6" id="KW-0328">Glycosyltransferase</keyword>
<evidence type="ECO:0000256" key="3">
    <source>
        <dbReference type="ARBA" id="ARBA00022679"/>
    </source>
</evidence>
<organism evidence="8 9">
    <name type="scientific">Rotaria magnacalcarata</name>
    <dbReference type="NCBI Taxonomy" id="392030"/>
    <lineage>
        <taxon>Eukaryota</taxon>
        <taxon>Metazoa</taxon>
        <taxon>Spiralia</taxon>
        <taxon>Gnathifera</taxon>
        <taxon>Rotifera</taxon>
        <taxon>Eurotatoria</taxon>
        <taxon>Bdelloidea</taxon>
        <taxon>Philodinida</taxon>
        <taxon>Philodinidae</taxon>
        <taxon>Rotaria</taxon>
    </lineage>
</organism>
<comment type="caution">
    <text evidence="8">The sequence shown here is derived from an EMBL/GenBank/DDBJ whole genome shotgun (WGS) entry which is preliminary data.</text>
</comment>
<dbReference type="PANTHER" id="PTHR14453">
    <property type="entry name" value="PARP/ZINC FINGER CCCH TYPE DOMAIN CONTAINING PROTEIN"/>
    <property type="match status" value="1"/>
</dbReference>
<keyword evidence="3 6" id="KW-0808">Transferase</keyword>
<keyword evidence="5" id="KW-0539">Nucleus</keyword>
<evidence type="ECO:0000256" key="5">
    <source>
        <dbReference type="ARBA" id="ARBA00023242"/>
    </source>
</evidence>
<dbReference type="GO" id="GO:0010629">
    <property type="term" value="P:negative regulation of gene expression"/>
    <property type="evidence" value="ECO:0007669"/>
    <property type="project" value="TreeGrafter"/>
</dbReference>
<name>A0A8S3AWC2_9BILA</name>